<sequence>MTIEFVILVNKQGETRLSYFLHHIPLDLRGALESEAARKCLHRREGDCSFVDHLHYKLIYRRYASLYFIVGVDNTPRQSTIASYDIFQENELSIMEFIQAVMETFDTYFESACELDLMYNSEKAYFILEEMLSNGRIAEMNVHNVLQPIFVMDCDNPVPQI</sequence>
<gene>
    <name evidence="8" type="ORF">ABL78_1290</name>
</gene>
<dbReference type="OMA" id="GHVVETN"/>
<organism evidence="8 9">
    <name type="scientific">Leptomonas seymouri</name>
    <dbReference type="NCBI Taxonomy" id="5684"/>
    <lineage>
        <taxon>Eukaryota</taxon>
        <taxon>Discoba</taxon>
        <taxon>Euglenozoa</taxon>
        <taxon>Kinetoplastea</taxon>
        <taxon>Metakinetoplastina</taxon>
        <taxon>Trypanosomatida</taxon>
        <taxon>Trypanosomatidae</taxon>
        <taxon>Leishmaniinae</taxon>
        <taxon>Leptomonas</taxon>
    </lineage>
</organism>
<evidence type="ECO:0000256" key="5">
    <source>
        <dbReference type="ARBA" id="ARBA00023136"/>
    </source>
</evidence>
<dbReference type="FunFam" id="3.30.450.60:FF:000010">
    <property type="entry name" value="AP complex subunit sigma"/>
    <property type="match status" value="1"/>
</dbReference>
<evidence type="ECO:0000256" key="1">
    <source>
        <dbReference type="ARBA" id="ARBA00004308"/>
    </source>
</evidence>
<dbReference type="Gene3D" id="3.30.450.60">
    <property type="match status" value="1"/>
</dbReference>
<evidence type="ECO:0000256" key="2">
    <source>
        <dbReference type="ARBA" id="ARBA00006972"/>
    </source>
</evidence>
<evidence type="ECO:0000313" key="9">
    <source>
        <dbReference type="Proteomes" id="UP000038009"/>
    </source>
</evidence>
<keyword evidence="4 6" id="KW-0653">Protein transport</keyword>
<dbReference type="PIRSF" id="PIRSF015588">
    <property type="entry name" value="AP_complex_sigma"/>
    <property type="match status" value="1"/>
</dbReference>
<dbReference type="PROSITE" id="PS00989">
    <property type="entry name" value="CLAT_ADAPTOR_S"/>
    <property type="match status" value="1"/>
</dbReference>
<dbReference type="InterPro" id="IPR016635">
    <property type="entry name" value="AP_complex_ssu"/>
</dbReference>
<evidence type="ECO:0000256" key="6">
    <source>
        <dbReference type="PIRNR" id="PIRNR015588"/>
    </source>
</evidence>
<feature type="domain" description="AP complex mu/sigma subunit" evidence="7">
    <location>
        <begin position="2"/>
        <end position="153"/>
    </location>
</feature>
<dbReference type="PANTHER" id="PTHR11753">
    <property type="entry name" value="ADAPTOR COMPLEXES SMALL SUBUNIT FAMILY"/>
    <property type="match status" value="1"/>
</dbReference>
<protein>
    <recommendedName>
        <fullName evidence="6">AP complex subunit sigma</fullName>
    </recommendedName>
</protein>
<evidence type="ECO:0000256" key="4">
    <source>
        <dbReference type="ARBA" id="ARBA00022927"/>
    </source>
</evidence>
<dbReference type="GO" id="GO:0006886">
    <property type="term" value="P:intracellular protein transport"/>
    <property type="evidence" value="ECO:0007669"/>
    <property type="project" value="UniProtKB-UniRule"/>
</dbReference>
<proteinExistence type="inferred from homology"/>
<comment type="similarity">
    <text evidence="2 6">Belongs to the adaptor complexes small subunit family.</text>
</comment>
<accession>A0A0N1PDE8</accession>
<dbReference type="EMBL" id="LJSK01000020">
    <property type="protein sequence ID" value="KPI89625.1"/>
    <property type="molecule type" value="Genomic_DNA"/>
</dbReference>
<reference evidence="8 9" key="1">
    <citation type="journal article" date="2015" name="PLoS Pathog.">
        <title>Leptomonas seymouri: Adaptations to the Dixenous Life Cycle Analyzed by Genome Sequencing, Transcriptome Profiling and Co-infection with Leishmania donovani.</title>
        <authorList>
            <person name="Kraeva N."/>
            <person name="Butenko A."/>
            <person name="Hlavacova J."/>
            <person name="Kostygov A."/>
            <person name="Myskova J."/>
            <person name="Grybchuk D."/>
            <person name="Lestinova T."/>
            <person name="Votypka J."/>
            <person name="Volf P."/>
            <person name="Opperdoes F."/>
            <person name="Flegontov P."/>
            <person name="Lukes J."/>
            <person name="Yurchenko V."/>
        </authorList>
    </citation>
    <scope>NUCLEOTIDE SEQUENCE [LARGE SCALE GENOMIC DNA]</scope>
    <source>
        <strain evidence="8 9">ATCC 30220</strain>
    </source>
</reference>
<keyword evidence="9" id="KW-1185">Reference proteome</keyword>
<dbReference type="GO" id="GO:0030117">
    <property type="term" value="C:membrane coat"/>
    <property type="evidence" value="ECO:0007669"/>
    <property type="project" value="InterPro"/>
</dbReference>
<dbReference type="Pfam" id="PF01217">
    <property type="entry name" value="Clat_adaptor_s"/>
    <property type="match status" value="1"/>
</dbReference>
<dbReference type="AlphaFoldDB" id="A0A0N1PDE8"/>
<evidence type="ECO:0000313" key="8">
    <source>
        <dbReference type="EMBL" id="KPI89625.1"/>
    </source>
</evidence>
<dbReference type="VEuPathDB" id="TriTrypDB:Lsey_0020_0390"/>
<comment type="subcellular location">
    <subcellularLocation>
        <location evidence="1">Endomembrane system</location>
    </subcellularLocation>
</comment>
<comment type="caution">
    <text evidence="8">The sequence shown here is derived from an EMBL/GenBank/DDBJ whole genome shotgun (WGS) entry which is preliminary data.</text>
</comment>
<name>A0A0N1PDE8_LEPSE</name>
<evidence type="ECO:0000256" key="3">
    <source>
        <dbReference type="ARBA" id="ARBA00022448"/>
    </source>
</evidence>
<dbReference type="GO" id="GO:0012505">
    <property type="term" value="C:endomembrane system"/>
    <property type="evidence" value="ECO:0007669"/>
    <property type="project" value="UniProtKB-SubCell"/>
</dbReference>
<dbReference type="InterPro" id="IPR000804">
    <property type="entry name" value="Clathrin_sm-chain_CS"/>
</dbReference>
<keyword evidence="5 6" id="KW-0472">Membrane</keyword>
<evidence type="ECO:0000259" key="7">
    <source>
        <dbReference type="Pfam" id="PF01217"/>
    </source>
</evidence>
<dbReference type="InterPro" id="IPR022775">
    <property type="entry name" value="AP_mu_sigma_su"/>
</dbReference>
<dbReference type="OrthoDB" id="371463at2759"/>
<keyword evidence="3 6" id="KW-0813">Transport</keyword>
<dbReference type="GO" id="GO:0016192">
    <property type="term" value="P:vesicle-mediated transport"/>
    <property type="evidence" value="ECO:0007669"/>
    <property type="project" value="InterPro"/>
</dbReference>
<dbReference type="SUPFAM" id="SSF64356">
    <property type="entry name" value="SNARE-like"/>
    <property type="match status" value="1"/>
</dbReference>
<dbReference type="InterPro" id="IPR011012">
    <property type="entry name" value="Longin-like_dom_sf"/>
</dbReference>
<dbReference type="Proteomes" id="UP000038009">
    <property type="component" value="Unassembled WGS sequence"/>
</dbReference>